<feature type="domain" description="PPM-type phosphatase" evidence="13">
    <location>
        <begin position="97"/>
        <end position="368"/>
    </location>
</feature>
<sequence length="403" mass="44132">MVAETDILCSQSVSVQYYSAKKSTKIETELFDVSSAAAAVSPTGITTTSPKSQIFCASDAEISIEICRSESARSCSTSTQSTTVFETPSRRFVPSICSGSHSDIGPCCSNEDEHICIDDLSAHLGSLYRWSQPSSFYAVFDGHGGSDAASYVKNNAVKFFFEDANLPQTSDDDETFFQDLESAHRKAFSLIDLALADEQSSVDSYCGTTALTVLILGGHLLIANVGDCRAVLCRNGVAVQLSQDHRPSCQLERERVENLGGTIEYDRLNGELAVTRALGDWYMKLPLGSPSPLIAEPDVQQTLLTEDDEFLIIGCDGIWEMMSNQEAVSLVRRELRHTHNPQQCARELVSQALRLHTDDNLTAIVVCFSSLEPQNSVVSQRPRVRFCMSEEARKKLQSLLGGN</sequence>
<keyword evidence="7" id="KW-0460">Magnesium</keyword>
<dbReference type="InterPro" id="IPR036457">
    <property type="entry name" value="PPM-type-like_dom_sf"/>
</dbReference>
<comment type="catalytic activity">
    <reaction evidence="10">
        <text>O-phospho-L-seryl-[protein] + H2O = L-seryl-[protein] + phosphate</text>
        <dbReference type="Rhea" id="RHEA:20629"/>
        <dbReference type="Rhea" id="RHEA-COMP:9863"/>
        <dbReference type="Rhea" id="RHEA-COMP:11604"/>
        <dbReference type="ChEBI" id="CHEBI:15377"/>
        <dbReference type="ChEBI" id="CHEBI:29999"/>
        <dbReference type="ChEBI" id="CHEBI:43474"/>
        <dbReference type="ChEBI" id="CHEBI:83421"/>
        <dbReference type="EC" id="3.1.3.16"/>
    </reaction>
</comment>
<keyword evidence="5" id="KW-0479">Metal-binding</keyword>
<comment type="catalytic activity">
    <reaction evidence="11">
        <text>O-phospho-L-threonyl-[protein] + H2O = L-threonyl-[protein] + phosphate</text>
        <dbReference type="Rhea" id="RHEA:47004"/>
        <dbReference type="Rhea" id="RHEA-COMP:11060"/>
        <dbReference type="Rhea" id="RHEA-COMP:11605"/>
        <dbReference type="ChEBI" id="CHEBI:15377"/>
        <dbReference type="ChEBI" id="CHEBI:30013"/>
        <dbReference type="ChEBI" id="CHEBI:43474"/>
        <dbReference type="ChEBI" id="CHEBI:61977"/>
        <dbReference type="EC" id="3.1.3.16"/>
    </reaction>
</comment>
<evidence type="ECO:0000256" key="1">
    <source>
        <dbReference type="ARBA" id="ARBA00001936"/>
    </source>
</evidence>
<dbReference type="EMBL" id="CACTIH010000063">
    <property type="protein sequence ID" value="CAA2946268.1"/>
    <property type="molecule type" value="Genomic_DNA"/>
</dbReference>
<dbReference type="GO" id="GO:0005737">
    <property type="term" value="C:cytoplasm"/>
    <property type="evidence" value="ECO:0007669"/>
    <property type="project" value="UniProtKB-ARBA"/>
</dbReference>
<dbReference type="PANTHER" id="PTHR13832">
    <property type="entry name" value="PROTEIN PHOSPHATASE 2C"/>
    <property type="match status" value="1"/>
</dbReference>
<accession>A0A8S0PIY0</accession>
<evidence type="ECO:0000259" key="13">
    <source>
        <dbReference type="PROSITE" id="PS51746"/>
    </source>
</evidence>
<dbReference type="CDD" id="cd00143">
    <property type="entry name" value="PP2Cc"/>
    <property type="match status" value="1"/>
</dbReference>
<dbReference type="EC" id="3.1.3.16" evidence="4"/>
<dbReference type="Proteomes" id="UP000594638">
    <property type="component" value="Unassembled WGS sequence"/>
</dbReference>
<dbReference type="PROSITE" id="PS51746">
    <property type="entry name" value="PPM_2"/>
    <property type="match status" value="1"/>
</dbReference>
<dbReference type="InterPro" id="IPR015655">
    <property type="entry name" value="PP2C"/>
</dbReference>
<protein>
    <recommendedName>
        <fullName evidence="4">protein-serine/threonine phosphatase</fullName>
        <ecNumber evidence="4">3.1.3.16</ecNumber>
    </recommendedName>
</protein>
<gene>
    <name evidence="14" type="ORF">OLEA9_A088025</name>
</gene>
<evidence type="ECO:0000256" key="5">
    <source>
        <dbReference type="ARBA" id="ARBA00022723"/>
    </source>
</evidence>
<dbReference type="InterPro" id="IPR001932">
    <property type="entry name" value="PPM-type_phosphatase-like_dom"/>
</dbReference>
<dbReference type="InterPro" id="IPR000222">
    <property type="entry name" value="PP2C_BS"/>
</dbReference>
<dbReference type="PANTHER" id="PTHR13832:SF620">
    <property type="entry name" value="PROTEIN PHOSPHATASE 2C 13-RELATED"/>
    <property type="match status" value="1"/>
</dbReference>
<dbReference type="FunFam" id="3.60.40.10:FF:000004">
    <property type="entry name" value="Probable protein phosphatase 2C 22"/>
    <property type="match status" value="1"/>
</dbReference>
<dbReference type="GO" id="GO:0005634">
    <property type="term" value="C:nucleus"/>
    <property type="evidence" value="ECO:0007669"/>
    <property type="project" value="UniProtKB-ARBA"/>
</dbReference>
<organism evidence="14 15">
    <name type="scientific">Olea europaea subsp. europaea</name>
    <dbReference type="NCBI Taxonomy" id="158383"/>
    <lineage>
        <taxon>Eukaryota</taxon>
        <taxon>Viridiplantae</taxon>
        <taxon>Streptophyta</taxon>
        <taxon>Embryophyta</taxon>
        <taxon>Tracheophyta</taxon>
        <taxon>Spermatophyta</taxon>
        <taxon>Magnoliopsida</taxon>
        <taxon>eudicotyledons</taxon>
        <taxon>Gunneridae</taxon>
        <taxon>Pentapetalae</taxon>
        <taxon>asterids</taxon>
        <taxon>lamiids</taxon>
        <taxon>Lamiales</taxon>
        <taxon>Oleaceae</taxon>
        <taxon>Oleeae</taxon>
        <taxon>Olea</taxon>
    </lineage>
</organism>
<comment type="cofactor">
    <cofactor evidence="2">
        <name>Mg(2+)</name>
        <dbReference type="ChEBI" id="CHEBI:18420"/>
    </cofactor>
</comment>
<proteinExistence type="inferred from homology"/>
<evidence type="ECO:0000256" key="2">
    <source>
        <dbReference type="ARBA" id="ARBA00001946"/>
    </source>
</evidence>
<evidence type="ECO:0000256" key="6">
    <source>
        <dbReference type="ARBA" id="ARBA00022801"/>
    </source>
</evidence>
<dbReference type="OrthoDB" id="10264738at2759"/>
<dbReference type="SMART" id="SM00332">
    <property type="entry name" value="PP2Cc"/>
    <property type="match status" value="1"/>
</dbReference>
<evidence type="ECO:0000256" key="9">
    <source>
        <dbReference type="ARBA" id="ARBA00023211"/>
    </source>
</evidence>
<name>A0A8S0PIY0_OLEEU</name>
<dbReference type="GO" id="GO:0004722">
    <property type="term" value="F:protein serine/threonine phosphatase activity"/>
    <property type="evidence" value="ECO:0007669"/>
    <property type="project" value="UniProtKB-EC"/>
</dbReference>
<comment type="cofactor">
    <cofactor evidence="1">
        <name>Mn(2+)</name>
        <dbReference type="ChEBI" id="CHEBI:29035"/>
    </cofactor>
</comment>
<dbReference type="SMART" id="SM00331">
    <property type="entry name" value="PP2C_SIG"/>
    <property type="match status" value="1"/>
</dbReference>
<comment type="similarity">
    <text evidence="3 12">Belongs to the PP2C family.</text>
</comment>
<evidence type="ECO:0000313" key="15">
    <source>
        <dbReference type="Proteomes" id="UP000594638"/>
    </source>
</evidence>
<dbReference type="Gene3D" id="3.60.40.10">
    <property type="entry name" value="PPM-type phosphatase domain"/>
    <property type="match status" value="1"/>
</dbReference>
<dbReference type="SUPFAM" id="SSF81606">
    <property type="entry name" value="PP2C-like"/>
    <property type="match status" value="1"/>
</dbReference>
<keyword evidence="9" id="KW-0464">Manganese</keyword>
<evidence type="ECO:0000256" key="12">
    <source>
        <dbReference type="RuleBase" id="RU003465"/>
    </source>
</evidence>
<evidence type="ECO:0000256" key="7">
    <source>
        <dbReference type="ARBA" id="ARBA00022842"/>
    </source>
</evidence>
<evidence type="ECO:0000256" key="8">
    <source>
        <dbReference type="ARBA" id="ARBA00022912"/>
    </source>
</evidence>
<evidence type="ECO:0000256" key="11">
    <source>
        <dbReference type="ARBA" id="ARBA00048336"/>
    </source>
</evidence>
<dbReference type="AlphaFoldDB" id="A0A8S0PIY0"/>
<evidence type="ECO:0000313" key="14">
    <source>
        <dbReference type="EMBL" id="CAA2946268.1"/>
    </source>
</evidence>
<evidence type="ECO:0000256" key="3">
    <source>
        <dbReference type="ARBA" id="ARBA00006702"/>
    </source>
</evidence>
<keyword evidence="15" id="KW-1185">Reference proteome</keyword>
<dbReference type="PROSITE" id="PS01032">
    <property type="entry name" value="PPM_1"/>
    <property type="match status" value="1"/>
</dbReference>
<evidence type="ECO:0000256" key="10">
    <source>
        <dbReference type="ARBA" id="ARBA00047761"/>
    </source>
</evidence>
<dbReference type="Pfam" id="PF00481">
    <property type="entry name" value="PP2C"/>
    <property type="match status" value="1"/>
</dbReference>
<dbReference type="GO" id="GO:0046872">
    <property type="term" value="F:metal ion binding"/>
    <property type="evidence" value="ECO:0007669"/>
    <property type="project" value="UniProtKB-KW"/>
</dbReference>
<keyword evidence="6 12" id="KW-0378">Hydrolase</keyword>
<dbReference type="Gramene" id="OE9A088025T1">
    <property type="protein sequence ID" value="OE9A088025C1"/>
    <property type="gene ID" value="OE9A088025"/>
</dbReference>
<comment type="caution">
    <text evidence="14">The sequence shown here is derived from an EMBL/GenBank/DDBJ whole genome shotgun (WGS) entry which is preliminary data.</text>
</comment>
<reference evidence="14 15" key="1">
    <citation type="submission" date="2019-12" db="EMBL/GenBank/DDBJ databases">
        <authorList>
            <person name="Alioto T."/>
            <person name="Alioto T."/>
            <person name="Gomez Garrido J."/>
        </authorList>
    </citation>
    <scope>NUCLEOTIDE SEQUENCE [LARGE SCALE GENOMIC DNA]</scope>
</reference>
<evidence type="ECO:0000256" key="4">
    <source>
        <dbReference type="ARBA" id="ARBA00013081"/>
    </source>
</evidence>
<keyword evidence="8 12" id="KW-0904">Protein phosphatase</keyword>